<dbReference type="Pfam" id="PF09095">
    <property type="entry name" value="AmyA-gluTrfs_C"/>
    <property type="match status" value="1"/>
</dbReference>
<accession>A0A2U3QK27</accession>
<dbReference type="InterPro" id="IPR004300">
    <property type="entry name" value="Glyco_hydro_57_N"/>
</dbReference>
<evidence type="ECO:0000259" key="5">
    <source>
        <dbReference type="Pfam" id="PF09095"/>
    </source>
</evidence>
<dbReference type="EMBL" id="OUUY01000119">
    <property type="protein sequence ID" value="SPQ01749.1"/>
    <property type="molecule type" value="Genomic_DNA"/>
</dbReference>
<keyword evidence="2" id="KW-0119">Carbohydrate metabolism</keyword>
<proteinExistence type="inferred from homology"/>
<sequence>MSKLHLILAFHNHQPVGNFEHVLEECYGKAYLPFLETLLDHPQLKVALHYSGNLLFWIQEKHPEAFDILKTLVDTGRAELLSGGLYEPILPVLPEKDRVLQVSEMSKRIRKSFGQSPKGMWLAERVWEPQMPEFIAKAGIEYVPIDDYHFKLTGLQEADLFGYYLTEDQGRKLCVFPGSERLRYLIPFRAVDEIMAYFKEAYMRGGNPLLTMADDGEKFGVWPNTYKHVYENRWLDSFFSEIEKNSDWIKTTTFSEYRSEFRPLGRTYLPTASYREMGVWSLPANEGLQCERTLEELEKIVGEKAKQLLRGGFWRSFMVKYPESNHIHKRMFMVSRKVHAAVKKDTKKGRNALLELWKGQCNDAYWHGIFGGLYLPHLRSALFRHLIAAESLAADILKTRTTVLRDDFDSDGFDDVLVNTKHYTLVATEKGGSISELSICRQTVNILDVVSRRPEAYHAKLACAVYSGQGETRTIHDVLTVKEEGLSEHIVYDSYRRTSLIDRFFPVGTTVQELARSSHKESGDFVDGVYEMQSGQKGGAFSVSFSREGVAGGCGLRIEKTIRPEGAGGIRVDYALTGTYSGLYAVEMNMSLLGSPHALIKRGAKTLTIRSTAVHEDVRHFSVRDKHLGLVIDFKFNDGVALWHYPVETVSLSEEGAERLYQGTCLLFVRNIDLQGRKRMWFTVKFGQGGR</sequence>
<dbReference type="OrthoDB" id="9757977at2"/>
<evidence type="ECO:0000259" key="3">
    <source>
        <dbReference type="Pfam" id="PF03065"/>
    </source>
</evidence>
<dbReference type="GO" id="GO:0030246">
    <property type="term" value="F:carbohydrate binding"/>
    <property type="evidence" value="ECO:0007669"/>
    <property type="project" value="InterPro"/>
</dbReference>
<evidence type="ECO:0000259" key="4">
    <source>
        <dbReference type="Pfam" id="PF09094"/>
    </source>
</evidence>
<dbReference type="Pfam" id="PF09094">
    <property type="entry name" value="AmyA-A_glucT_m"/>
    <property type="match status" value="1"/>
</dbReference>
<gene>
    <name evidence="6" type="ORF">NBG4_70012</name>
</gene>
<dbReference type="Pfam" id="PF03065">
    <property type="entry name" value="Glyco_hydro_57"/>
    <property type="match status" value="1"/>
</dbReference>
<feature type="domain" description="Alpha-amylase/4-alpha-glucanotransferase central" evidence="4">
    <location>
        <begin position="312"/>
        <end position="392"/>
    </location>
</feature>
<evidence type="ECO:0000313" key="6">
    <source>
        <dbReference type="EMBL" id="SPQ01749.1"/>
    </source>
</evidence>
<dbReference type="PANTHER" id="PTHR36306:SF1">
    <property type="entry name" value="ALPHA-AMYLASE-RELATED"/>
    <property type="match status" value="1"/>
</dbReference>
<dbReference type="Proteomes" id="UP000245125">
    <property type="component" value="Unassembled WGS sequence"/>
</dbReference>
<dbReference type="SUPFAM" id="SSF74650">
    <property type="entry name" value="Galactose mutarotase-like"/>
    <property type="match status" value="1"/>
</dbReference>
<dbReference type="SUPFAM" id="SSF88688">
    <property type="entry name" value="Families 57/38 glycoside transferase middle domain"/>
    <property type="match status" value="1"/>
</dbReference>
<evidence type="ECO:0000256" key="2">
    <source>
        <dbReference type="ARBA" id="ARBA00023277"/>
    </source>
</evidence>
<dbReference type="CDD" id="cd10793">
    <property type="entry name" value="GH57N_TLGT_like"/>
    <property type="match status" value="1"/>
</dbReference>
<dbReference type="InterPro" id="IPR052046">
    <property type="entry name" value="GH57_Enzymes"/>
</dbReference>
<dbReference type="InterPro" id="IPR015179">
    <property type="entry name" value="A-amylase/a-glucTrfase_C"/>
</dbReference>
<protein>
    <submittedName>
        <fullName evidence="6">Glycoside hydrolase family 57</fullName>
    </submittedName>
</protein>
<dbReference type="Gene3D" id="2.70.98.10">
    <property type="match status" value="1"/>
</dbReference>
<dbReference type="InterPro" id="IPR028995">
    <property type="entry name" value="Glyco_hydro_57/38_cen_sf"/>
</dbReference>
<evidence type="ECO:0000313" key="7">
    <source>
        <dbReference type="Proteomes" id="UP000245125"/>
    </source>
</evidence>
<name>A0A2U3QK27_9BACT</name>
<dbReference type="AlphaFoldDB" id="A0A2U3QK27"/>
<evidence type="ECO:0000256" key="1">
    <source>
        <dbReference type="ARBA" id="ARBA00006821"/>
    </source>
</evidence>
<dbReference type="InterPro" id="IPR011013">
    <property type="entry name" value="Gal_mutarotase_sf_dom"/>
</dbReference>
<dbReference type="InterPro" id="IPR015178">
    <property type="entry name" value="A-amylase/a-glucTrfase_central"/>
</dbReference>
<dbReference type="GO" id="GO:0016787">
    <property type="term" value="F:hydrolase activity"/>
    <property type="evidence" value="ECO:0007669"/>
    <property type="project" value="UniProtKB-KW"/>
</dbReference>
<dbReference type="InterPro" id="IPR014718">
    <property type="entry name" value="GH-type_carb-bd"/>
</dbReference>
<dbReference type="GO" id="GO:0005975">
    <property type="term" value="P:carbohydrate metabolic process"/>
    <property type="evidence" value="ECO:0007669"/>
    <property type="project" value="InterPro"/>
</dbReference>
<dbReference type="Gene3D" id="3.20.110.20">
    <property type="match status" value="1"/>
</dbReference>
<dbReference type="InterPro" id="IPR011330">
    <property type="entry name" value="Glyco_hydro/deAcase_b/a-brl"/>
</dbReference>
<keyword evidence="6" id="KW-0378">Hydrolase</keyword>
<organism evidence="6 7">
    <name type="scientific">Candidatus Sulfobium mesophilum</name>
    <dbReference type="NCBI Taxonomy" id="2016548"/>
    <lineage>
        <taxon>Bacteria</taxon>
        <taxon>Pseudomonadati</taxon>
        <taxon>Nitrospirota</taxon>
        <taxon>Nitrospiria</taxon>
        <taxon>Nitrospirales</taxon>
        <taxon>Nitrospiraceae</taxon>
        <taxon>Candidatus Sulfobium</taxon>
    </lineage>
</organism>
<feature type="domain" description="Alpha-amylase/4-alpha-glucanotransferase C-terminal" evidence="5">
    <location>
        <begin position="407"/>
        <end position="677"/>
    </location>
</feature>
<keyword evidence="7" id="KW-1185">Reference proteome</keyword>
<dbReference type="PANTHER" id="PTHR36306">
    <property type="entry name" value="ALPHA-AMYLASE-RELATED-RELATED"/>
    <property type="match status" value="1"/>
</dbReference>
<reference evidence="7" key="1">
    <citation type="submission" date="2018-03" db="EMBL/GenBank/DDBJ databases">
        <authorList>
            <person name="Zecchin S."/>
        </authorList>
    </citation>
    <scope>NUCLEOTIDE SEQUENCE [LARGE SCALE GENOMIC DNA]</scope>
</reference>
<feature type="domain" description="Glycoside hydrolase family 57 N-terminal" evidence="3">
    <location>
        <begin position="7"/>
        <end position="269"/>
    </location>
</feature>
<comment type="similarity">
    <text evidence="1">Belongs to the glycosyl hydrolase 57 family.</text>
</comment>
<dbReference type="SUPFAM" id="SSF88713">
    <property type="entry name" value="Glycoside hydrolase/deacetylase"/>
    <property type="match status" value="1"/>
</dbReference>